<dbReference type="GO" id="GO:1901135">
    <property type="term" value="P:carbohydrate derivative metabolic process"/>
    <property type="evidence" value="ECO:0007669"/>
    <property type="project" value="InterPro"/>
</dbReference>
<dbReference type="PANTHER" id="PTHR42745">
    <property type="match status" value="1"/>
</dbReference>
<dbReference type="CDD" id="cd05014">
    <property type="entry name" value="SIS_Kpsf"/>
    <property type="match status" value="1"/>
</dbReference>
<reference evidence="6" key="1">
    <citation type="journal article" date="2013" name="Genome Announc.">
        <title>First genome sequence of a syntrophic acetate-oxidizing bacterium, Tepidanaerobacter acetatoxydans strain Re1.</title>
        <authorList>
            <person name="Manzoor S."/>
            <person name="Bongcam-Rudloff E."/>
            <person name="Schnurer A."/>
            <person name="Muller B."/>
        </authorList>
    </citation>
    <scope>NUCLEOTIDE SEQUENCE [LARGE SCALE GENOMIC DNA]</scope>
    <source>
        <strain evidence="6">Re1</strain>
    </source>
</reference>
<dbReference type="PROSITE" id="PS51464">
    <property type="entry name" value="SIS"/>
    <property type="match status" value="1"/>
</dbReference>
<proteinExistence type="inferred from homology"/>
<dbReference type="NCBIfam" id="TIGR00393">
    <property type="entry name" value="kpsF"/>
    <property type="match status" value="1"/>
</dbReference>
<gene>
    <name evidence="5" type="ordered locus">TEPIRE1_1942</name>
</gene>
<organism evidence="5 6">
    <name type="scientific">Tepidanaerobacter acetatoxydans (strain DSM 21804 / JCM 16047 / Re1)</name>
    <dbReference type="NCBI Taxonomy" id="1209989"/>
    <lineage>
        <taxon>Bacteria</taxon>
        <taxon>Bacillati</taxon>
        <taxon>Bacillota</taxon>
        <taxon>Clostridia</taxon>
        <taxon>Thermosediminibacterales</taxon>
        <taxon>Tepidanaerobacteraceae</taxon>
        <taxon>Tepidanaerobacter</taxon>
    </lineage>
</organism>
<evidence type="ECO:0000256" key="2">
    <source>
        <dbReference type="ARBA" id="ARBA00022737"/>
    </source>
</evidence>
<dbReference type="Pfam" id="PF01380">
    <property type="entry name" value="SIS"/>
    <property type="match status" value="1"/>
</dbReference>
<dbReference type="Proteomes" id="UP000010802">
    <property type="component" value="Chromosome"/>
</dbReference>
<dbReference type="AlphaFoldDB" id="F4LXK4"/>
<dbReference type="InterPro" id="IPR046348">
    <property type="entry name" value="SIS_dom_sf"/>
</dbReference>
<dbReference type="SUPFAM" id="SSF53697">
    <property type="entry name" value="SIS domain"/>
    <property type="match status" value="1"/>
</dbReference>
<dbReference type="GO" id="GO:0005975">
    <property type="term" value="P:carbohydrate metabolic process"/>
    <property type="evidence" value="ECO:0007669"/>
    <property type="project" value="InterPro"/>
</dbReference>
<dbReference type="STRING" id="1209989.TepRe1_1802"/>
<dbReference type="KEGG" id="tae:TepiRe1_1942"/>
<dbReference type="InterPro" id="IPR050986">
    <property type="entry name" value="GutQ/KpsF_isomerases"/>
</dbReference>
<evidence type="ECO:0000313" key="5">
    <source>
        <dbReference type="EMBL" id="CCP26759.1"/>
    </source>
</evidence>
<comment type="similarity">
    <text evidence="1">Belongs to the SIS family. GutQ/KpsF subfamily.</text>
</comment>
<sequence>MEIIETARQVMETELKAIKSVSTTIGEDFEAAVKAMYECKGRVVVSGLGKSGHIGKKLAATLSSTGTPSFFVHATEALHGDLGMITKDDIVLAISNSGETKELLNMIPSVRIIGAKIISITGSKESTLAKCSDINIEVKVENEADPLNLAPTSSSTATLAVGDSIAITLSVMKGFKEENFAVFHPGGSLGKKLLEKHKLEDII</sequence>
<dbReference type="OrthoDB" id="9762536at2"/>
<dbReference type="KEGG" id="tep:TepRe1_1802"/>
<dbReference type="RefSeq" id="WP_013778855.1">
    <property type="nucleotide sequence ID" value="NC_015519.1"/>
</dbReference>
<keyword evidence="6" id="KW-1185">Reference proteome</keyword>
<dbReference type="InterPro" id="IPR001347">
    <property type="entry name" value="SIS_dom"/>
</dbReference>
<dbReference type="PATRIC" id="fig|1209989.3.peg.2242"/>
<keyword evidence="2" id="KW-0677">Repeat</keyword>
<dbReference type="FunFam" id="3.40.50.10490:FF:000011">
    <property type="entry name" value="Arabinose 5-phosphate isomerase"/>
    <property type="match status" value="1"/>
</dbReference>
<dbReference type="EMBL" id="HF563609">
    <property type="protein sequence ID" value="CCP26759.1"/>
    <property type="molecule type" value="Genomic_DNA"/>
</dbReference>
<dbReference type="EC" id="5.3.1.13" evidence="5"/>
<keyword evidence="3" id="KW-0129">CBS domain</keyword>
<dbReference type="GO" id="GO:0019146">
    <property type="term" value="F:arabinose-5-phosphate isomerase activity"/>
    <property type="evidence" value="ECO:0007669"/>
    <property type="project" value="UniProtKB-EC"/>
</dbReference>
<dbReference type="HOGENOM" id="CLU_040681_5_4_9"/>
<dbReference type="GO" id="GO:0097367">
    <property type="term" value="F:carbohydrate derivative binding"/>
    <property type="evidence" value="ECO:0007669"/>
    <property type="project" value="InterPro"/>
</dbReference>
<accession>F4LXK4</accession>
<evidence type="ECO:0000313" key="6">
    <source>
        <dbReference type="Proteomes" id="UP000010802"/>
    </source>
</evidence>
<accession>L0S2S1</accession>
<evidence type="ECO:0000259" key="4">
    <source>
        <dbReference type="PROSITE" id="PS51464"/>
    </source>
</evidence>
<name>F4LXK4_TEPAE</name>
<evidence type="ECO:0000256" key="1">
    <source>
        <dbReference type="ARBA" id="ARBA00008165"/>
    </source>
</evidence>
<dbReference type="InterPro" id="IPR004800">
    <property type="entry name" value="KdsD/KpsF-type"/>
</dbReference>
<evidence type="ECO:0000256" key="3">
    <source>
        <dbReference type="ARBA" id="ARBA00023122"/>
    </source>
</evidence>
<dbReference type="eggNOG" id="COG0794">
    <property type="taxonomic scope" value="Bacteria"/>
</dbReference>
<feature type="domain" description="SIS" evidence="4">
    <location>
        <begin position="32"/>
        <end position="175"/>
    </location>
</feature>
<dbReference type="InterPro" id="IPR035474">
    <property type="entry name" value="SIS_Kpsf"/>
</dbReference>
<dbReference type="PANTHER" id="PTHR42745:SF1">
    <property type="entry name" value="ARABINOSE 5-PHOSPHATE ISOMERASE KDSD"/>
    <property type="match status" value="1"/>
</dbReference>
<protein>
    <submittedName>
        <fullName evidence="5">Arabinose-5-phosphate isomerase</fullName>
        <ecNumber evidence="5">5.3.1.13</ecNumber>
    </submittedName>
</protein>
<keyword evidence="5" id="KW-0413">Isomerase</keyword>
<dbReference type="Gene3D" id="3.40.50.10490">
    <property type="entry name" value="Glucose-6-phosphate isomerase like protein, domain 1"/>
    <property type="match status" value="1"/>
</dbReference>